<gene>
    <name evidence="2" type="ORF">HPE56_10010</name>
</gene>
<evidence type="ECO:0000313" key="2">
    <source>
        <dbReference type="EMBL" id="MBD0778127.1"/>
    </source>
</evidence>
<proteinExistence type="predicted"/>
<organism evidence="2 3">
    <name type="scientific">Maribacter aquimaris</name>
    <dbReference type="NCBI Taxonomy" id="2737171"/>
    <lineage>
        <taxon>Bacteria</taxon>
        <taxon>Pseudomonadati</taxon>
        <taxon>Bacteroidota</taxon>
        <taxon>Flavobacteriia</taxon>
        <taxon>Flavobacteriales</taxon>
        <taxon>Flavobacteriaceae</taxon>
        <taxon>Maribacter</taxon>
    </lineage>
</organism>
<evidence type="ECO:0000256" key="1">
    <source>
        <dbReference type="SAM" id="Phobius"/>
    </source>
</evidence>
<evidence type="ECO:0000313" key="3">
    <source>
        <dbReference type="Proteomes" id="UP001166021"/>
    </source>
</evidence>
<dbReference type="Pfam" id="PF10067">
    <property type="entry name" value="DUF2306"/>
    <property type="match status" value="1"/>
</dbReference>
<feature type="transmembrane region" description="Helical" evidence="1">
    <location>
        <begin position="113"/>
        <end position="136"/>
    </location>
</feature>
<feature type="transmembrane region" description="Helical" evidence="1">
    <location>
        <begin position="178"/>
        <end position="199"/>
    </location>
</feature>
<dbReference type="Proteomes" id="UP001166021">
    <property type="component" value="Unassembled WGS sequence"/>
</dbReference>
<accession>A0ABR7V4M3</accession>
<comment type="caution">
    <text evidence="2">The sequence shown here is derived from an EMBL/GenBank/DDBJ whole genome shotgun (WGS) entry which is preliminary data.</text>
</comment>
<name>A0ABR7V4M3_9FLAO</name>
<reference evidence="2" key="1">
    <citation type="submission" date="2020-05" db="EMBL/GenBank/DDBJ databases">
        <title>The draft genome sequence of Maribacter sp. ANRC-HE7.</title>
        <authorList>
            <person name="Mu L."/>
        </authorList>
    </citation>
    <scope>NUCLEOTIDE SEQUENCE</scope>
    <source>
        <strain evidence="2">ANRC-HE7</strain>
    </source>
</reference>
<dbReference type="RefSeq" id="WP_188243636.1">
    <property type="nucleotide sequence ID" value="NZ_JABTCF010000005.1"/>
</dbReference>
<dbReference type="EMBL" id="JABTCF010000005">
    <property type="protein sequence ID" value="MBD0778127.1"/>
    <property type="molecule type" value="Genomic_DNA"/>
</dbReference>
<keyword evidence="1" id="KW-0812">Transmembrane</keyword>
<feature type="transmembrane region" description="Helical" evidence="1">
    <location>
        <begin position="90"/>
        <end position="107"/>
    </location>
</feature>
<protein>
    <submittedName>
        <fullName evidence="2">DUF2306 domain-containing protein</fullName>
    </submittedName>
</protein>
<sequence length="207" mass="23493">MKNKSNSVAWGVFVVMAVSIGLYPILYFVIGRDFGLLPAKGEQLLNNTFWNIGFYGHIVFGGVALLIGWIQFSEKIRNTYMRLHRSIGKLYVVSVLVSGVCAGYISLYATGGWISTLGFMGLAIIWVLTTVNAYRAVRNKDMELHKGLMIYSYAATFAAVTLRIWLPLLHFVFDDYVVAYRLVAWLCWVPNMVFAYLWIRRRGLIIG</sequence>
<keyword evidence="3" id="KW-1185">Reference proteome</keyword>
<dbReference type="InterPro" id="IPR018750">
    <property type="entry name" value="DUF2306_membrane"/>
</dbReference>
<feature type="transmembrane region" description="Helical" evidence="1">
    <location>
        <begin position="7"/>
        <end position="30"/>
    </location>
</feature>
<keyword evidence="1" id="KW-1133">Transmembrane helix</keyword>
<feature type="transmembrane region" description="Helical" evidence="1">
    <location>
        <begin position="50"/>
        <end position="70"/>
    </location>
</feature>
<keyword evidence="1" id="KW-0472">Membrane</keyword>
<feature type="transmembrane region" description="Helical" evidence="1">
    <location>
        <begin position="148"/>
        <end position="166"/>
    </location>
</feature>